<gene>
    <name evidence="2" type="ORF">JKF63_02719</name>
</gene>
<dbReference type="GeneID" id="94288820"/>
<dbReference type="RefSeq" id="XP_067754900.1">
    <property type="nucleotide sequence ID" value="XM_067898743.1"/>
</dbReference>
<keyword evidence="3" id="KW-1185">Reference proteome</keyword>
<evidence type="ECO:0000313" key="3">
    <source>
        <dbReference type="Proteomes" id="UP000674318"/>
    </source>
</evidence>
<organism evidence="2 3">
    <name type="scientific">Porcisia hertigi</name>
    <dbReference type="NCBI Taxonomy" id="2761500"/>
    <lineage>
        <taxon>Eukaryota</taxon>
        <taxon>Discoba</taxon>
        <taxon>Euglenozoa</taxon>
        <taxon>Kinetoplastea</taxon>
        <taxon>Metakinetoplastina</taxon>
        <taxon>Trypanosomatida</taxon>
        <taxon>Trypanosomatidae</taxon>
        <taxon>Leishmaniinae</taxon>
        <taxon>Porcisia</taxon>
    </lineage>
</organism>
<evidence type="ECO:0000256" key="1">
    <source>
        <dbReference type="SAM" id="MobiDB-lite"/>
    </source>
</evidence>
<sequence>MSALNITCSGAVYHGCATLEVMRYRCPQWQPGNDMPVNDSPEGAEEPAEDVSEDEAPEAPEVPEATEAPEASEEAEE</sequence>
<proteinExistence type="predicted"/>
<dbReference type="KEGG" id="phet:94288820"/>
<reference evidence="2 3" key="1">
    <citation type="submission" date="2021-02" db="EMBL/GenBank/DDBJ databases">
        <title>Porcisia hertigi Genome sequencing and assembly.</title>
        <authorList>
            <person name="Almutairi H."/>
            <person name="Gatherer D."/>
        </authorList>
    </citation>
    <scope>NUCLEOTIDE SEQUENCE [LARGE SCALE GENOMIC DNA]</scope>
    <source>
        <strain evidence="2 3">C119</strain>
    </source>
</reference>
<dbReference type="AlphaFoldDB" id="A0A836L427"/>
<dbReference type="OrthoDB" id="272813at2759"/>
<accession>A0A836L427</accession>
<dbReference type="Proteomes" id="UP000674318">
    <property type="component" value="Chromosome 32"/>
</dbReference>
<name>A0A836L427_9TRYP</name>
<feature type="region of interest" description="Disordered" evidence="1">
    <location>
        <begin position="28"/>
        <end position="77"/>
    </location>
</feature>
<evidence type="ECO:0000313" key="2">
    <source>
        <dbReference type="EMBL" id="KAG5496417.1"/>
    </source>
</evidence>
<protein>
    <submittedName>
        <fullName evidence="2">Uncharacterized protein</fullName>
    </submittedName>
</protein>
<dbReference type="EMBL" id="JAFJZO010000032">
    <property type="protein sequence ID" value="KAG5496417.1"/>
    <property type="molecule type" value="Genomic_DNA"/>
</dbReference>
<comment type="caution">
    <text evidence="2">The sequence shown here is derived from an EMBL/GenBank/DDBJ whole genome shotgun (WGS) entry which is preliminary data.</text>
</comment>
<feature type="compositionally biased region" description="Acidic residues" evidence="1">
    <location>
        <begin position="42"/>
        <end position="58"/>
    </location>
</feature>